<sequence length="34" mass="3486">MVSPLDSKGQLCVCVCTETLDISLPLCCGGPCTV</sequence>
<reference evidence="1" key="2">
    <citation type="journal article" date="2015" name="Fish Shellfish Immunol.">
        <title>Early steps in the European eel (Anguilla anguilla)-Vibrio vulnificus interaction in the gills: Role of the RtxA13 toxin.</title>
        <authorList>
            <person name="Callol A."/>
            <person name="Pajuelo D."/>
            <person name="Ebbesson L."/>
            <person name="Teles M."/>
            <person name="MacKenzie S."/>
            <person name="Amaro C."/>
        </authorList>
    </citation>
    <scope>NUCLEOTIDE SEQUENCE</scope>
</reference>
<accession>A0A0E9R9D9</accession>
<dbReference type="EMBL" id="GBXM01083624">
    <property type="protein sequence ID" value="JAH24953.1"/>
    <property type="molecule type" value="Transcribed_RNA"/>
</dbReference>
<evidence type="ECO:0000313" key="1">
    <source>
        <dbReference type="EMBL" id="JAH24953.1"/>
    </source>
</evidence>
<protein>
    <submittedName>
        <fullName evidence="1">Uncharacterized protein</fullName>
    </submittedName>
</protein>
<dbReference type="AlphaFoldDB" id="A0A0E9R9D9"/>
<reference evidence="1" key="1">
    <citation type="submission" date="2014-11" db="EMBL/GenBank/DDBJ databases">
        <authorList>
            <person name="Amaro Gonzalez C."/>
        </authorList>
    </citation>
    <scope>NUCLEOTIDE SEQUENCE</scope>
</reference>
<proteinExistence type="predicted"/>
<name>A0A0E9R9D9_ANGAN</name>
<organism evidence="1">
    <name type="scientific">Anguilla anguilla</name>
    <name type="common">European freshwater eel</name>
    <name type="synonym">Muraena anguilla</name>
    <dbReference type="NCBI Taxonomy" id="7936"/>
    <lineage>
        <taxon>Eukaryota</taxon>
        <taxon>Metazoa</taxon>
        <taxon>Chordata</taxon>
        <taxon>Craniata</taxon>
        <taxon>Vertebrata</taxon>
        <taxon>Euteleostomi</taxon>
        <taxon>Actinopterygii</taxon>
        <taxon>Neopterygii</taxon>
        <taxon>Teleostei</taxon>
        <taxon>Anguilliformes</taxon>
        <taxon>Anguillidae</taxon>
        <taxon>Anguilla</taxon>
    </lineage>
</organism>